<evidence type="ECO:0000259" key="1">
    <source>
        <dbReference type="Pfam" id="PF14008"/>
    </source>
</evidence>
<dbReference type="InterPro" id="IPR029052">
    <property type="entry name" value="Metallo-depent_PP-like"/>
</dbReference>
<dbReference type="Pfam" id="PF14008">
    <property type="entry name" value="Metallophos_C"/>
    <property type="match status" value="1"/>
</dbReference>
<accession>A0A6A1WQE8</accession>
<dbReference type="OrthoDB" id="45007at2759"/>
<dbReference type="EMBL" id="RXIC02000019">
    <property type="protein sequence ID" value="KAB1227535.1"/>
    <property type="molecule type" value="Genomic_DNA"/>
</dbReference>
<dbReference type="Proteomes" id="UP000516437">
    <property type="component" value="Chromosome 1"/>
</dbReference>
<name>A0A6A1WQE8_9ROSI</name>
<dbReference type="InterPro" id="IPR025733">
    <property type="entry name" value="PAPs_C"/>
</dbReference>
<dbReference type="Gene3D" id="3.60.21.10">
    <property type="match status" value="1"/>
</dbReference>
<dbReference type="AlphaFoldDB" id="A0A6A1WQE8"/>
<protein>
    <submittedName>
        <fullName evidence="2">Putative inactive purple acid phosphatase 24</fullName>
    </submittedName>
</protein>
<reference evidence="2 3" key="1">
    <citation type="journal article" date="2019" name="Plant Biotechnol. J.">
        <title>The red bayberry genome and genetic basis of sex determination.</title>
        <authorList>
            <person name="Jia H.M."/>
            <person name="Jia H.J."/>
            <person name="Cai Q.L."/>
            <person name="Wang Y."/>
            <person name="Zhao H.B."/>
            <person name="Yang W.F."/>
            <person name="Wang G.Y."/>
            <person name="Li Y.H."/>
            <person name="Zhan D.L."/>
            <person name="Shen Y.T."/>
            <person name="Niu Q.F."/>
            <person name="Chang L."/>
            <person name="Qiu J."/>
            <person name="Zhao L."/>
            <person name="Xie H.B."/>
            <person name="Fu W.Y."/>
            <person name="Jin J."/>
            <person name="Li X.W."/>
            <person name="Jiao Y."/>
            <person name="Zhou C.C."/>
            <person name="Tu T."/>
            <person name="Chai C.Y."/>
            <person name="Gao J.L."/>
            <person name="Fan L.J."/>
            <person name="van de Weg E."/>
            <person name="Wang J.Y."/>
            <person name="Gao Z.S."/>
        </authorList>
    </citation>
    <scope>NUCLEOTIDE SEQUENCE [LARGE SCALE GENOMIC DNA]</scope>
    <source>
        <tissue evidence="2">Leaves</tissue>
    </source>
</reference>
<evidence type="ECO:0000313" key="2">
    <source>
        <dbReference type="EMBL" id="KAB1227535.1"/>
    </source>
</evidence>
<feature type="domain" description="Purple acid phosphatase C-terminal" evidence="1">
    <location>
        <begin position="52"/>
        <end position="97"/>
    </location>
</feature>
<dbReference type="SUPFAM" id="SSF56300">
    <property type="entry name" value="Metallo-dependent phosphatases"/>
    <property type="match status" value="1"/>
</dbReference>
<comment type="caution">
    <text evidence="2">The sequence shown here is derived from an EMBL/GenBank/DDBJ whole genome shotgun (WGS) entry which is preliminary data.</text>
</comment>
<organism evidence="2 3">
    <name type="scientific">Morella rubra</name>
    <name type="common">Chinese bayberry</name>
    <dbReference type="NCBI Taxonomy" id="262757"/>
    <lineage>
        <taxon>Eukaryota</taxon>
        <taxon>Viridiplantae</taxon>
        <taxon>Streptophyta</taxon>
        <taxon>Embryophyta</taxon>
        <taxon>Tracheophyta</taxon>
        <taxon>Spermatophyta</taxon>
        <taxon>Magnoliopsida</taxon>
        <taxon>eudicotyledons</taxon>
        <taxon>Gunneridae</taxon>
        <taxon>Pentapetalae</taxon>
        <taxon>rosids</taxon>
        <taxon>fabids</taxon>
        <taxon>Fagales</taxon>
        <taxon>Myricaceae</taxon>
        <taxon>Morella</taxon>
    </lineage>
</organism>
<dbReference type="PANTHER" id="PTHR45778">
    <property type="entry name" value="PURPLE ACID PHOSPHATASE-RELATED"/>
    <property type="match status" value="1"/>
</dbReference>
<sequence>MALFGHVHNYERTCAVYQGECLAMPTKDANGIDTSDNSNYNAPVQAIVGWLALPWTASQLIWSLVRISEFGYAKVRATTTELYFKFVNSNTRNVEDSFRITK</sequence>
<dbReference type="PANTHER" id="PTHR45778:SF3">
    <property type="entry name" value="PURPLE ACID PHOSPHATASE"/>
    <property type="match status" value="1"/>
</dbReference>
<evidence type="ECO:0000313" key="3">
    <source>
        <dbReference type="Proteomes" id="UP000516437"/>
    </source>
</evidence>
<proteinExistence type="predicted"/>
<gene>
    <name evidence="2" type="ORF">CJ030_MR1G020005</name>
</gene>
<keyword evidence="3" id="KW-1185">Reference proteome</keyword>